<dbReference type="InterPro" id="IPR040720">
    <property type="entry name" value="GH81_C"/>
</dbReference>
<dbReference type="PANTHER" id="PTHR31983:SF0">
    <property type="entry name" value="GLUCAN ENDO-1,3-BETA-D-GLUCOSIDASE 2"/>
    <property type="match status" value="1"/>
</dbReference>
<dbReference type="EMBL" id="CP082276">
    <property type="protein sequence ID" value="USH05488.1"/>
    <property type="molecule type" value="Genomic_DNA"/>
</dbReference>
<evidence type="ECO:0000256" key="10">
    <source>
        <dbReference type="SAM" id="SignalP"/>
    </source>
</evidence>
<evidence type="ECO:0000313" key="13">
    <source>
        <dbReference type="Proteomes" id="UP001056255"/>
    </source>
</evidence>
<comment type="catalytic activity">
    <reaction evidence="1">
        <text>Hydrolysis of (1-&gt;3)-beta-D-glucosidic linkages in (1-&gt;3)-beta-D-glucans.</text>
        <dbReference type="EC" id="3.2.1.39"/>
    </reaction>
</comment>
<protein>
    <recommendedName>
        <fullName evidence="3">glucan endo-1,3-beta-D-glucosidase</fullName>
        <ecNumber evidence="3">3.2.1.39</ecNumber>
    </recommendedName>
</protein>
<dbReference type="PROSITE" id="PS52008">
    <property type="entry name" value="GH81"/>
    <property type="match status" value="1"/>
</dbReference>
<keyword evidence="4" id="KW-0378">Hydrolase</keyword>
<gene>
    <name evidence="12" type="ORF">K6Q96_20005</name>
</gene>
<feature type="chain" id="PRO_5045071212" description="glucan endo-1,3-beta-D-glucosidase" evidence="10">
    <location>
        <begin position="20"/>
        <end position="1194"/>
    </location>
</feature>
<organism evidence="12 13">
    <name type="scientific">Grimontia kaedaensis</name>
    <dbReference type="NCBI Taxonomy" id="2872157"/>
    <lineage>
        <taxon>Bacteria</taxon>
        <taxon>Pseudomonadati</taxon>
        <taxon>Pseudomonadota</taxon>
        <taxon>Gammaproteobacteria</taxon>
        <taxon>Vibrionales</taxon>
        <taxon>Vibrionaceae</taxon>
        <taxon>Grimontia</taxon>
    </lineage>
</organism>
<feature type="domain" description="Glycosyl hydrolase family 81 C-terminal" evidence="11">
    <location>
        <begin position="785"/>
        <end position="1107"/>
    </location>
</feature>
<keyword evidence="10" id="KW-0732">Signal</keyword>
<dbReference type="Gene3D" id="2.60.40.1120">
    <property type="entry name" value="Carboxypeptidase-like, regulatory domain"/>
    <property type="match status" value="2"/>
</dbReference>
<name>A0ABY4X2Q8_9GAMM</name>
<dbReference type="Pfam" id="PF13620">
    <property type="entry name" value="CarboxypepD_reg"/>
    <property type="match status" value="1"/>
</dbReference>
<feature type="compositionally biased region" description="Gly residues" evidence="9">
    <location>
        <begin position="117"/>
        <end position="135"/>
    </location>
</feature>
<dbReference type="InterPro" id="IPR008969">
    <property type="entry name" value="CarboxyPept-like_regulatory"/>
</dbReference>
<comment type="similarity">
    <text evidence="2">Belongs to the glycosyl hydrolase 81 family.</text>
</comment>
<proteinExistence type="inferred from homology"/>
<dbReference type="InterPro" id="IPR005200">
    <property type="entry name" value="Endo-beta-glucanase"/>
</dbReference>
<evidence type="ECO:0000256" key="6">
    <source>
        <dbReference type="ARBA" id="ARBA00023295"/>
    </source>
</evidence>
<evidence type="ECO:0000256" key="1">
    <source>
        <dbReference type="ARBA" id="ARBA00000382"/>
    </source>
</evidence>
<dbReference type="Pfam" id="PF17652">
    <property type="entry name" value="Glyco_hydro81C"/>
    <property type="match status" value="1"/>
</dbReference>
<dbReference type="RefSeq" id="WP_251882212.1">
    <property type="nucleotide sequence ID" value="NZ_CP082276.1"/>
</dbReference>
<evidence type="ECO:0000256" key="2">
    <source>
        <dbReference type="ARBA" id="ARBA00010730"/>
    </source>
</evidence>
<keyword evidence="13" id="KW-1185">Reference proteome</keyword>
<feature type="signal peptide" evidence="10">
    <location>
        <begin position="1"/>
        <end position="19"/>
    </location>
</feature>
<keyword evidence="8" id="KW-0624">Polysaccharide degradation</keyword>
<dbReference type="Gene3D" id="2.70.98.30">
    <property type="entry name" value="Golgi alpha-mannosidase II, domain 4"/>
    <property type="match status" value="1"/>
</dbReference>
<reference evidence="12" key="1">
    <citation type="submission" date="2021-08" db="EMBL/GenBank/DDBJ databases">
        <authorList>
            <person name="Sakaguchi M."/>
            <person name="Kikuchi T."/>
            <person name="Urbanczyk H."/>
        </authorList>
    </citation>
    <scope>NUCLEOTIDE SEQUENCE</scope>
    <source>
        <strain evidence="12">020920N</strain>
    </source>
</reference>
<accession>A0ABY4X2Q8</accession>
<dbReference type="EC" id="3.2.1.39" evidence="3"/>
<evidence type="ECO:0000256" key="7">
    <source>
        <dbReference type="ARBA" id="ARBA00023316"/>
    </source>
</evidence>
<evidence type="ECO:0000256" key="4">
    <source>
        <dbReference type="ARBA" id="ARBA00022801"/>
    </source>
</evidence>
<keyword evidence="6" id="KW-0326">Glycosidase</keyword>
<dbReference type="Proteomes" id="UP001056255">
    <property type="component" value="Chromosome II"/>
</dbReference>
<sequence>MKKYCRLLFVTLATLVLTACGGGGGGDTDSGTQLYSLTVNVTDNSRAPLSDATVSVDNISAQTNASGVAEFSLASGTYSVSVQKSGFETSQFTAQLGSTAQTVDISMASTQTVTEGGESGGDTGGGSQGESGDSGAGSEEGSEGEGGSEETGNTSDLTVKVVNADTNETLSAATIEIDGTTLQTDTAGEAVFSLAHGAYQISVSHTEYESKQQITYLSTSEQSVTVALSTKEVEPPVEPPSSNEIAYVYHSSFASSFEFEHQGDAWNSGSTAVWNPSDSQFSQSIQVTSGSSWGAPFAVAAWGNESANSIDTTGFDLLRFKYKSDFASQVEVSIQGVNSTESKVVYSLGTAVALGNDWYEMEVPFPGFDDLTWIGLMFAGDGTVEITDVYLENVPSDAFVTQYGAGNVANTFNPEGYGCTVDHGFWVSNAGVVEPGVPSCDNIGTPKQLYPQIVPELEDQPIATHKWWGSVSFYGEMTIGDPNDAGYITPDPVTARISERGARIMGIPNALQGQGNLFQYVVPDPFNEVFDGIAVANSKHSNMEGYLKDHSDGAMTVEWWADSSPVMEATFVHGSPYVYFKSYDGDFQIKTTSSDGGQKGTFYQNSQSLGVWTDIAGNRNSFLIVGEGNTTFSNVSGNLITVSNLAKEMTVALLPSAGTPSSAESAYFESLARQVVRDVEIAYSVNHTNNEVTVSHTYLDASGNLIETLAGMQPLHWKNSNATPTQYSVRSTRGITKFVQTNGFSYTLPFVGVLPFLPNVADLDLNTLRALVTEYMNGGEHSWNPYTDTYWSGKSYGKAAEIIAIARDIGMTSEANTLTAWLKGELEDWFTADTSGDLDTVKYFVYDELWTTLLGVEESFGAHQQLNDHHFHYGYFVRAAAEVCRTDKSWCGEDQYGPMVDLLIRDYAASKGDDMFPYLRNFDPANGFSWASGHANFALGNNNESTSEAANSYGAIILYGLIKGDQELVDKGIYLHASSAATYWEYWNNLDGYRNASPSYPDLGDSYDNFPDNYNQITTSIIWGQGASFSTWFSPAFAHILGIQGLPLNPLVFHVGLHADYMKDYVELGLTESSNLKPSGLLDGHWRDIWWNLWAMTDADASIADYETVGSNYIPEEGESKAHTYHWIYNWQALGQLETGTGELTADYPAAVAFKNGNTMTYLVYNYDDVAKTVRFSDGTTLNVQANSFGTLVK</sequence>
<keyword evidence="7" id="KW-0961">Cell wall biogenesis/degradation</keyword>
<dbReference type="PANTHER" id="PTHR31983">
    <property type="entry name" value="ENDO-1,3(4)-BETA-GLUCANASE 1"/>
    <property type="match status" value="1"/>
</dbReference>
<evidence type="ECO:0000256" key="8">
    <source>
        <dbReference type="ARBA" id="ARBA00023326"/>
    </source>
</evidence>
<evidence type="ECO:0000259" key="11">
    <source>
        <dbReference type="Pfam" id="PF17652"/>
    </source>
</evidence>
<evidence type="ECO:0000256" key="5">
    <source>
        <dbReference type="ARBA" id="ARBA00023277"/>
    </source>
</evidence>
<evidence type="ECO:0000256" key="9">
    <source>
        <dbReference type="SAM" id="MobiDB-lite"/>
    </source>
</evidence>
<dbReference type="PROSITE" id="PS51257">
    <property type="entry name" value="PROKAR_LIPOPROTEIN"/>
    <property type="match status" value="1"/>
</dbReference>
<feature type="region of interest" description="Disordered" evidence="9">
    <location>
        <begin position="112"/>
        <end position="155"/>
    </location>
</feature>
<evidence type="ECO:0000313" key="12">
    <source>
        <dbReference type="EMBL" id="USH05488.1"/>
    </source>
</evidence>
<keyword evidence="5" id="KW-0119">Carbohydrate metabolism</keyword>
<evidence type="ECO:0000256" key="3">
    <source>
        <dbReference type="ARBA" id="ARBA00012780"/>
    </source>
</evidence>
<dbReference type="SUPFAM" id="SSF49464">
    <property type="entry name" value="Carboxypeptidase regulatory domain-like"/>
    <property type="match status" value="2"/>
</dbReference>